<evidence type="ECO:0000259" key="3">
    <source>
        <dbReference type="SMART" id="SM00082"/>
    </source>
</evidence>
<protein>
    <recommendedName>
        <fullName evidence="3">LRRCT domain-containing protein</fullName>
    </recommendedName>
</protein>
<keyword evidence="5" id="KW-1185">Reference proteome</keyword>
<dbReference type="EMBL" id="JAERUA010000009">
    <property type="protein sequence ID" value="KAI1895779.1"/>
    <property type="molecule type" value="Genomic_DNA"/>
</dbReference>
<reference evidence="4" key="1">
    <citation type="submission" date="2021-01" db="EMBL/GenBank/DDBJ databases">
        <authorList>
            <person name="Zahm M."/>
            <person name="Roques C."/>
            <person name="Cabau C."/>
            <person name="Klopp C."/>
            <person name="Donnadieu C."/>
            <person name="Jouanno E."/>
            <person name="Lampietro C."/>
            <person name="Louis A."/>
            <person name="Herpin A."/>
            <person name="Echchiki A."/>
            <person name="Berthelot C."/>
            <person name="Parey E."/>
            <person name="Roest-Crollius H."/>
            <person name="Braasch I."/>
            <person name="Postlethwait J."/>
            <person name="Bobe J."/>
            <person name="Montfort J."/>
            <person name="Bouchez O."/>
            <person name="Begum T."/>
            <person name="Mejri S."/>
            <person name="Adams A."/>
            <person name="Chen W.-J."/>
            <person name="Guiguen Y."/>
        </authorList>
    </citation>
    <scope>NUCLEOTIDE SEQUENCE</scope>
    <source>
        <tissue evidence="4">Blood</tissue>
    </source>
</reference>
<dbReference type="Proteomes" id="UP000829720">
    <property type="component" value="Unassembled WGS sequence"/>
</dbReference>
<dbReference type="OrthoDB" id="8953739at2759"/>
<evidence type="ECO:0000313" key="5">
    <source>
        <dbReference type="Proteomes" id="UP000829720"/>
    </source>
</evidence>
<dbReference type="Pfam" id="PF01463">
    <property type="entry name" value="LRRCT"/>
    <property type="match status" value="1"/>
</dbReference>
<organism evidence="4 5">
    <name type="scientific">Albula goreensis</name>
    <dbReference type="NCBI Taxonomy" id="1534307"/>
    <lineage>
        <taxon>Eukaryota</taxon>
        <taxon>Metazoa</taxon>
        <taxon>Chordata</taxon>
        <taxon>Craniata</taxon>
        <taxon>Vertebrata</taxon>
        <taxon>Euteleostomi</taxon>
        <taxon>Actinopterygii</taxon>
        <taxon>Neopterygii</taxon>
        <taxon>Teleostei</taxon>
        <taxon>Albuliformes</taxon>
        <taxon>Albulidae</taxon>
        <taxon>Albula</taxon>
    </lineage>
</organism>
<dbReference type="SUPFAM" id="SSF52058">
    <property type="entry name" value="L domain-like"/>
    <property type="match status" value="1"/>
</dbReference>
<dbReference type="SMART" id="SM00082">
    <property type="entry name" value="LRRCT"/>
    <property type="match status" value="1"/>
</dbReference>
<dbReference type="Gene3D" id="3.80.10.10">
    <property type="entry name" value="Ribonuclease Inhibitor"/>
    <property type="match status" value="1"/>
</dbReference>
<sequence>MVKIQKPRGHKPPALSAYRRLDSNTLNCDCELLWLADLLKQYAESGNAQAAATCEYPARLQGRSVATLTAEELNCGKRMAP</sequence>
<keyword evidence="1" id="KW-0433">Leucine-rich repeat</keyword>
<evidence type="ECO:0000313" key="4">
    <source>
        <dbReference type="EMBL" id="KAI1895779.1"/>
    </source>
</evidence>
<feature type="domain" description="LRRCT" evidence="3">
    <location>
        <begin position="24"/>
        <end position="76"/>
    </location>
</feature>
<evidence type="ECO:0000256" key="2">
    <source>
        <dbReference type="ARBA" id="ARBA00022729"/>
    </source>
</evidence>
<dbReference type="InterPro" id="IPR000483">
    <property type="entry name" value="Cys-rich_flank_reg_C"/>
</dbReference>
<keyword evidence="2" id="KW-0732">Signal</keyword>
<gene>
    <name evidence="4" type="ORF">AGOR_G00110290</name>
</gene>
<dbReference type="AlphaFoldDB" id="A0A8T3DE51"/>
<name>A0A8T3DE51_9TELE</name>
<comment type="caution">
    <text evidence="4">The sequence shown here is derived from an EMBL/GenBank/DDBJ whole genome shotgun (WGS) entry which is preliminary data.</text>
</comment>
<dbReference type="InterPro" id="IPR032675">
    <property type="entry name" value="LRR_dom_sf"/>
</dbReference>
<accession>A0A8T3DE51</accession>
<proteinExistence type="predicted"/>
<evidence type="ECO:0000256" key="1">
    <source>
        <dbReference type="ARBA" id="ARBA00022614"/>
    </source>
</evidence>